<dbReference type="SMART" id="SM00470">
    <property type="entry name" value="ParB"/>
    <property type="match status" value="1"/>
</dbReference>
<dbReference type="KEGG" id="spg:SpyM3_1236"/>
<proteinExistence type="predicted"/>
<dbReference type="PANTHER" id="PTHR33375:SF1">
    <property type="entry name" value="CHROMOSOME-PARTITIONING PROTEIN PARB-RELATED"/>
    <property type="match status" value="1"/>
</dbReference>
<dbReference type="Proteomes" id="UP000000564">
    <property type="component" value="Chromosome"/>
</dbReference>
<organism evidence="2 3">
    <name type="scientific">Streptococcus pyogenes serotype M3 (strain ATCC BAA-595 / MGAS315)</name>
    <dbReference type="NCBI Taxonomy" id="198466"/>
    <lineage>
        <taxon>Bacteria</taxon>
        <taxon>Bacillati</taxon>
        <taxon>Bacillota</taxon>
        <taxon>Bacilli</taxon>
        <taxon>Lactobacillales</taxon>
        <taxon>Streptococcaceae</taxon>
        <taxon>Streptococcus</taxon>
    </lineage>
</organism>
<dbReference type="InterPro" id="IPR036086">
    <property type="entry name" value="ParB/Sulfiredoxin_sf"/>
</dbReference>
<accession>A0A0H2UVA5</accession>
<dbReference type="CDD" id="cd16402">
    <property type="entry name" value="ParB_N_like_MT"/>
    <property type="match status" value="1"/>
</dbReference>
<evidence type="ECO:0000313" key="2">
    <source>
        <dbReference type="EMBL" id="AAM79843.1"/>
    </source>
</evidence>
<dbReference type="HOGENOM" id="CLU_099062_1_0_9"/>
<protein>
    <recommendedName>
        <fullName evidence="1">ParB-like N-terminal domain-containing protein</fullName>
    </recommendedName>
</protein>
<gene>
    <name evidence="2" type="ordered locus">SpyM3_1236</name>
</gene>
<dbReference type="GO" id="GO:0007059">
    <property type="term" value="P:chromosome segregation"/>
    <property type="evidence" value="ECO:0007669"/>
    <property type="project" value="TreeGrafter"/>
</dbReference>
<dbReference type="InterPro" id="IPR050336">
    <property type="entry name" value="Chromosome_partition/occlusion"/>
</dbReference>
<dbReference type="AlphaFoldDB" id="A0A0H2UVA5"/>
<evidence type="ECO:0000259" key="1">
    <source>
        <dbReference type="SMART" id="SM00470"/>
    </source>
</evidence>
<dbReference type="SUPFAM" id="SSF110849">
    <property type="entry name" value="ParB/Sulfiredoxin"/>
    <property type="match status" value="1"/>
</dbReference>
<dbReference type="Gene3D" id="3.90.1530.10">
    <property type="entry name" value="Conserved hypothetical protein from pyrococcus furiosus pfu- 392566-001, ParB domain"/>
    <property type="match status" value="1"/>
</dbReference>
<sequence length="172" mass="19484">MGFVDKKLSEITPYKNNPRNNDEAVGPVAESIKEFGFKVPIVVDKNGEIINGHTRYKAAQKLGLETVPVIVADDLSEEQIKAFRLADNKVGEIAVWDLDLLNEELNDILDLDMSAFGFELEIDDENQENLDADFEEIEDDSVLIVEAESEEELEKLYDEFVERGFKCRVSIL</sequence>
<dbReference type="Pfam" id="PF02195">
    <property type="entry name" value="ParB_N"/>
    <property type="match status" value="1"/>
</dbReference>
<dbReference type="PANTHER" id="PTHR33375">
    <property type="entry name" value="CHROMOSOME-PARTITIONING PROTEIN PARB-RELATED"/>
    <property type="match status" value="1"/>
</dbReference>
<dbReference type="GO" id="GO:0045881">
    <property type="term" value="P:positive regulation of sporulation resulting in formation of a cellular spore"/>
    <property type="evidence" value="ECO:0007669"/>
    <property type="project" value="TreeGrafter"/>
</dbReference>
<dbReference type="RefSeq" id="WP_002986854.1">
    <property type="nucleotide sequence ID" value="NC_004070.1"/>
</dbReference>
<evidence type="ECO:0000313" key="3">
    <source>
        <dbReference type="Proteomes" id="UP000000564"/>
    </source>
</evidence>
<dbReference type="GeneID" id="69900316"/>
<dbReference type="EMBL" id="AE014074">
    <property type="protein sequence ID" value="AAM79843.1"/>
    <property type="molecule type" value="Genomic_DNA"/>
</dbReference>
<reference evidence="2 3" key="1">
    <citation type="journal article" date="2002" name="Proc. Natl. Acad. Sci. U.S.A.">
        <title>Genome sequence of a serotype M3 strain of group A Streptococcus: phage-encoded toxins, the high-virulence phenotype, and clone emergence.</title>
        <authorList>
            <person name="Beres S.B."/>
            <person name="Sylva G.L."/>
            <person name="Barbian K.D."/>
            <person name="Lei B."/>
            <person name="Hoff J.S."/>
            <person name="Mammarella N.D."/>
            <person name="Liu M.Y."/>
            <person name="Smoot J.C."/>
            <person name="Porcella S.F."/>
            <person name="Parkins L.D."/>
            <person name="Campbell D.S."/>
            <person name="Smith T.M."/>
            <person name="McCormick J.K."/>
            <person name="Leung D.Y."/>
            <person name="Schlievert P.M."/>
            <person name="Musser J.M."/>
        </authorList>
    </citation>
    <scope>NUCLEOTIDE SEQUENCE [LARGE SCALE GENOMIC DNA]</scope>
    <source>
        <strain evidence="3">ATCC BAA-595 / MGAS315</strain>
    </source>
</reference>
<feature type="domain" description="ParB-like N-terminal" evidence="1">
    <location>
        <begin position="4"/>
        <end position="89"/>
    </location>
</feature>
<dbReference type="GO" id="GO:0005694">
    <property type="term" value="C:chromosome"/>
    <property type="evidence" value="ECO:0007669"/>
    <property type="project" value="TreeGrafter"/>
</dbReference>
<name>A0A0H2UVA5_STRP3</name>
<dbReference type="InterPro" id="IPR003115">
    <property type="entry name" value="ParB_N"/>
</dbReference>